<dbReference type="EMBL" id="BCMM01000021">
    <property type="protein sequence ID" value="GAQ64102.1"/>
    <property type="molecule type" value="Genomic_DNA"/>
</dbReference>
<dbReference type="OrthoDB" id="4250797at2"/>
<dbReference type="RefSeq" id="WP_059081643.1">
    <property type="nucleotide sequence ID" value="NZ_BCMM01000021.1"/>
</dbReference>
<organism evidence="1">
    <name type="scientific">Streptomyces scabiei</name>
    <dbReference type="NCBI Taxonomy" id="1930"/>
    <lineage>
        <taxon>Bacteria</taxon>
        <taxon>Bacillati</taxon>
        <taxon>Actinomycetota</taxon>
        <taxon>Actinomycetes</taxon>
        <taxon>Kitasatosporales</taxon>
        <taxon>Streptomycetaceae</taxon>
        <taxon>Streptomyces</taxon>
    </lineage>
</organism>
<sequence length="171" mass="17979">MTARAAVIAAALHQPNLRRPYVGHEVRAGVLQLSGRGTDPDWTATIPQLAEAIDSALTISEEKDTPAGTQPTGAASTARAQILTALQAAGHTPKAAAELLAQADREPHDLDPNPDFRETLGGGHALVVQYGDCELHGTCQCGKHFGTTTPDASLDTFVGPWERHTNTEVTG</sequence>
<accession>A0A124C4D2</accession>
<evidence type="ECO:0000313" key="1">
    <source>
        <dbReference type="EMBL" id="GAQ64102.1"/>
    </source>
</evidence>
<protein>
    <submittedName>
        <fullName evidence="1">Uncharacterized protein</fullName>
    </submittedName>
</protein>
<gene>
    <name evidence="1" type="ORF">SsS58_04492</name>
</gene>
<name>A0A124C4D2_STRSC</name>
<proteinExistence type="predicted"/>
<reference evidence="1" key="1">
    <citation type="journal article" date="2016" name="Genome Announc.">
        <title>Draft Genome Sequences of Streptomyces scabiei S58, Streptomyces turgidiscabies T45, and Streptomyces acidiscabies a10, the Pathogens of Potato Common Scab, Isolated in Japan.</title>
        <authorList>
            <person name="Tomihama T."/>
            <person name="Nishi Y."/>
            <person name="Sakai M."/>
            <person name="Ikenaga M."/>
            <person name="Okubo T."/>
            <person name="Ikeda S."/>
        </authorList>
    </citation>
    <scope>NUCLEOTIDE SEQUENCE [LARGE SCALE GENOMIC DNA]</scope>
    <source>
        <strain evidence="1">S58</strain>
    </source>
</reference>
<dbReference type="AlphaFoldDB" id="A0A124C4D2"/>
<dbReference type="Proteomes" id="UP000067448">
    <property type="component" value="Unassembled WGS sequence"/>
</dbReference>
<comment type="caution">
    <text evidence="1">The sequence shown here is derived from an EMBL/GenBank/DDBJ whole genome shotgun (WGS) entry which is preliminary data.</text>
</comment>